<name>A0A8J5M844_ZINOF</name>
<evidence type="ECO:0000313" key="1">
    <source>
        <dbReference type="EMBL" id="KAG6536790.1"/>
    </source>
</evidence>
<comment type="caution">
    <text evidence="1">The sequence shown here is derived from an EMBL/GenBank/DDBJ whole genome shotgun (WGS) entry which is preliminary data.</text>
</comment>
<evidence type="ECO:0008006" key="3">
    <source>
        <dbReference type="Google" id="ProtNLM"/>
    </source>
</evidence>
<evidence type="ECO:0000313" key="2">
    <source>
        <dbReference type="Proteomes" id="UP000734854"/>
    </source>
</evidence>
<organism evidence="1 2">
    <name type="scientific">Zingiber officinale</name>
    <name type="common">Ginger</name>
    <name type="synonym">Amomum zingiber</name>
    <dbReference type="NCBI Taxonomy" id="94328"/>
    <lineage>
        <taxon>Eukaryota</taxon>
        <taxon>Viridiplantae</taxon>
        <taxon>Streptophyta</taxon>
        <taxon>Embryophyta</taxon>
        <taxon>Tracheophyta</taxon>
        <taxon>Spermatophyta</taxon>
        <taxon>Magnoliopsida</taxon>
        <taxon>Liliopsida</taxon>
        <taxon>Zingiberales</taxon>
        <taxon>Zingiberaceae</taxon>
        <taxon>Zingiber</taxon>
    </lineage>
</organism>
<accession>A0A8J5M844</accession>
<keyword evidence="2" id="KW-1185">Reference proteome</keyword>
<dbReference type="Proteomes" id="UP000734854">
    <property type="component" value="Unassembled WGS sequence"/>
</dbReference>
<proteinExistence type="predicted"/>
<dbReference type="AlphaFoldDB" id="A0A8J5M844"/>
<reference evidence="1 2" key="1">
    <citation type="submission" date="2020-08" db="EMBL/GenBank/DDBJ databases">
        <title>Plant Genome Project.</title>
        <authorList>
            <person name="Zhang R.-G."/>
        </authorList>
    </citation>
    <scope>NUCLEOTIDE SEQUENCE [LARGE SCALE GENOMIC DNA]</scope>
    <source>
        <tissue evidence="1">Rhizome</tissue>
    </source>
</reference>
<gene>
    <name evidence="1" type="ORF">ZIOFF_001859</name>
</gene>
<dbReference type="EMBL" id="JACMSC010000001">
    <property type="protein sequence ID" value="KAG6536790.1"/>
    <property type="molecule type" value="Genomic_DNA"/>
</dbReference>
<sequence length="207" mass="22259">MFFPLPPLLLPISPSSRAISSSLLTSDAAAAALTFPKPQPLPAIEGAAGYSQSPPPFPLSRSLVSYKQTIHCPQTQNLALPLRRNRHRYRRRFDRVFFCLCVCRIGEGKETMNFRNVKVPNVPGAGAAGTLVKVALIGGTVVYAGLNSLYNVEGGHRAIVFNRIQGIKDKPWSSGLAWLRLTPVVMATHDVHGYLPPVAAAAPGGHG</sequence>
<protein>
    <recommendedName>
        <fullName evidence="3">Prohibitin</fullName>
    </recommendedName>
</protein>